<gene>
    <name evidence="1" type="primary">ORF65950</name>
</gene>
<name>A0A0B6ZIY5_9EUPU</name>
<dbReference type="EMBL" id="HACG01021467">
    <property type="protein sequence ID" value="CEK68332.1"/>
    <property type="molecule type" value="Transcribed_RNA"/>
</dbReference>
<accession>A0A0B6ZIY5</accession>
<evidence type="ECO:0000313" key="1">
    <source>
        <dbReference type="EMBL" id="CEK68332.1"/>
    </source>
</evidence>
<proteinExistence type="predicted"/>
<sequence length="184" mass="20491">MAPIVNWIDNWKSKKYIEAAHDTIIAADVAKPFNILSAYFTTTATRRPPNDCRHTTNQTTPSYPIKNPFSWILLPSFMSIVTAPITIPKNPSSTFLNHTDCLVPFRIFSKYTPANPDMKLEITTAIKPLIGLCSTIGEALLGLSGCNWTIATPTNRITKDIHCNLLSCFFSMITEKMAVVNILN</sequence>
<reference evidence="1" key="1">
    <citation type="submission" date="2014-12" db="EMBL/GenBank/DDBJ databases">
        <title>Insight into the proteome of Arion vulgaris.</title>
        <authorList>
            <person name="Aradska J."/>
            <person name="Bulat T."/>
            <person name="Smidak R."/>
            <person name="Sarate P."/>
            <person name="Gangsoo J."/>
            <person name="Sialana F."/>
            <person name="Bilban M."/>
            <person name="Lubec G."/>
        </authorList>
    </citation>
    <scope>NUCLEOTIDE SEQUENCE</scope>
    <source>
        <tissue evidence="1">Skin</tissue>
    </source>
</reference>
<dbReference type="AlphaFoldDB" id="A0A0B6ZIY5"/>
<protein>
    <submittedName>
        <fullName evidence="1">Uncharacterized protein</fullName>
    </submittedName>
</protein>
<organism evidence="1">
    <name type="scientific">Arion vulgaris</name>
    <dbReference type="NCBI Taxonomy" id="1028688"/>
    <lineage>
        <taxon>Eukaryota</taxon>
        <taxon>Metazoa</taxon>
        <taxon>Spiralia</taxon>
        <taxon>Lophotrochozoa</taxon>
        <taxon>Mollusca</taxon>
        <taxon>Gastropoda</taxon>
        <taxon>Heterobranchia</taxon>
        <taxon>Euthyneura</taxon>
        <taxon>Panpulmonata</taxon>
        <taxon>Eupulmonata</taxon>
        <taxon>Stylommatophora</taxon>
        <taxon>Helicina</taxon>
        <taxon>Arionoidea</taxon>
        <taxon>Arionidae</taxon>
        <taxon>Arion</taxon>
    </lineage>
</organism>